<dbReference type="Proteomes" id="UP001521785">
    <property type="component" value="Unassembled WGS sequence"/>
</dbReference>
<reference evidence="2 3" key="1">
    <citation type="submission" date="2024-02" db="EMBL/GenBank/DDBJ databases">
        <title>De novo assembly and annotation of 12 fungi associated with fruit tree decline syndrome in Ontario, Canada.</title>
        <authorList>
            <person name="Sulman M."/>
            <person name="Ellouze W."/>
            <person name="Ilyukhin E."/>
        </authorList>
    </citation>
    <scope>NUCLEOTIDE SEQUENCE [LARGE SCALE GENOMIC DNA]</scope>
    <source>
        <strain evidence="2 3">M42-189</strain>
    </source>
</reference>
<feature type="region of interest" description="Disordered" evidence="1">
    <location>
        <begin position="592"/>
        <end position="795"/>
    </location>
</feature>
<dbReference type="EMBL" id="JAKJXO020000015">
    <property type="protein sequence ID" value="KAL1595924.1"/>
    <property type="molecule type" value="Genomic_DNA"/>
</dbReference>
<organism evidence="2 3">
    <name type="scientific">Paraconiothyrium brasiliense</name>
    <dbReference type="NCBI Taxonomy" id="300254"/>
    <lineage>
        <taxon>Eukaryota</taxon>
        <taxon>Fungi</taxon>
        <taxon>Dikarya</taxon>
        <taxon>Ascomycota</taxon>
        <taxon>Pezizomycotina</taxon>
        <taxon>Dothideomycetes</taxon>
        <taxon>Pleosporomycetidae</taxon>
        <taxon>Pleosporales</taxon>
        <taxon>Massarineae</taxon>
        <taxon>Didymosphaeriaceae</taxon>
        <taxon>Paraconiothyrium</taxon>
    </lineage>
</organism>
<evidence type="ECO:0000256" key="1">
    <source>
        <dbReference type="SAM" id="MobiDB-lite"/>
    </source>
</evidence>
<feature type="compositionally biased region" description="Low complexity" evidence="1">
    <location>
        <begin position="592"/>
        <end position="601"/>
    </location>
</feature>
<feature type="compositionally biased region" description="Polar residues" evidence="1">
    <location>
        <begin position="168"/>
        <end position="179"/>
    </location>
</feature>
<evidence type="ECO:0000313" key="2">
    <source>
        <dbReference type="EMBL" id="KAL1595924.1"/>
    </source>
</evidence>
<comment type="caution">
    <text evidence="2">The sequence shown here is derived from an EMBL/GenBank/DDBJ whole genome shotgun (WGS) entry which is preliminary data.</text>
</comment>
<feature type="compositionally biased region" description="Basic and acidic residues" evidence="1">
    <location>
        <begin position="494"/>
        <end position="566"/>
    </location>
</feature>
<protein>
    <submittedName>
        <fullName evidence="2">Eisosome assembly protein</fullName>
    </submittedName>
</protein>
<dbReference type="InterPro" id="IPR024527">
    <property type="entry name" value="Eisosome1"/>
</dbReference>
<keyword evidence="3" id="KW-1185">Reference proteome</keyword>
<dbReference type="PANTHER" id="PTHR28298:SF1">
    <property type="entry name" value="EISOSOME PROTEIN 1"/>
    <property type="match status" value="1"/>
</dbReference>
<feature type="region of interest" description="Disordered" evidence="1">
    <location>
        <begin position="339"/>
        <end position="364"/>
    </location>
</feature>
<name>A0ABR3QUT5_9PLEO</name>
<evidence type="ECO:0000313" key="3">
    <source>
        <dbReference type="Proteomes" id="UP001521785"/>
    </source>
</evidence>
<sequence length="795" mass="85763">MLLLLTLPPGAAASLKHAQAHDLPSFPTVGIDTRTSAGTAANLANSNFKSPAYPKAGPTSAAAGKAALLANGYKMDPLWQPEASAAGSKAALLAHKDGVKLNLWQPEPHAYGHSAATIAMSKKGLGPHADWSSTEDGRKKALIAATGATSETRRKRAQSHPVPPPSYPDSQNSAKNALSAATISHSASMRMKPQHTGTTSTGTNRVGSEALEAARIQHSKVSREMYTDRPPVALEVEEKKKQDALRASAISMAKKMMEVQQHAPSSGRSHANSGAIAAHNQSPNVGSEDNLKQEAMRYIGIQEAAQKLAAERLSKIGPDEASQFRSYYGYEKPARNRLSIRRGRNRASSNPEIGDSDSDDEMQSRRIRAQMSQLNKGIAQVDEKKREQDRRYLLEAAQRKVQLQMAGIDKKIYDETGKFSPSMLEEWDAKARARAAANSEARMENHGKVHIGHGKFMDQSEIDAIAQARMQPTLDEINEKTEKRLAEEEERRLELAEEKRQQQIEHERAAEIKAEEKASKAEEKKALKAKSAQEKAAEKEKKAEEKRLAKEQKRKSRDAPAEHEDAPVATGGAALGTAAIGGATGTAAVTSPTAAAISPATDNVGAVEREDLYRDSTPAGRASGEEPVAARTSPAEDGTSAARPSTAKDDSSTSPTSPTSPTKKRLTGIFSKFKRRSKQTTEPGFIGGATLRKSESNPHSNHESTHGSPVHNDIPNANDEFDHHSDVSSISADSDRGRPMERTATQESKVSALSEYEEARDTFNENLAPPPSFGTDINARNSGSPARDSKFHEVL</sequence>
<feature type="compositionally biased region" description="Basic and acidic residues" evidence="1">
    <location>
        <begin position="692"/>
        <end position="705"/>
    </location>
</feature>
<feature type="region of interest" description="Disordered" evidence="1">
    <location>
        <begin position="144"/>
        <end position="179"/>
    </location>
</feature>
<dbReference type="Pfam" id="PF12757">
    <property type="entry name" value="Eisosome1"/>
    <property type="match status" value="1"/>
</dbReference>
<feature type="compositionally biased region" description="Basic residues" evidence="1">
    <location>
        <begin position="662"/>
        <end position="678"/>
    </location>
</feature>
<feature type="region of interest" description="Disordered" evidence="1">
    <location>
        <begin position="260"/>
        <end position="288"/>
    </location>
</feature>
<proteinExistence type="predicted"/>
<accession>A0ABR3QUT5</accession>
<feature type="compositionally biased region" description="Low complexity" evidence="1">
    <location>
        <begin position="652"/>
        <end position="661"/>
    </location>
</feature>
<feature type="region of interest" description="Disordered" evidence="1">
    <location>
        <begin position="494"/>
        <end position="572"/>
    </location>
</feature>
<gene>
    <name evidence="2" type="primary">EIS1</name>
    <name evidence="2" type="ORF">SLS60_009614</name>
</gene>
<dbReference type="PANTHER" id="PTHR28298">
    <property type="entry name" value="EISOSOME PROTEIN 1"/>
    <property type="match status" value="1"/>
</dbReference>
<feature type="compositionally biased region" description="Polar residues" evidence="1">
    <location>
        <begin position="262"/>
        <end position="272"/>
    </location>
</feature>